<dbReference type="EMBL" id="LIAE01010292">
    <property type="protein sequence ID" value="PAV63795.1"/>
    <property type="molecule type" value="Genomic_DNA"/>
</dbReference>
<comment type="caution">
    <text evidence="3">The sequence shown here is derived from an EMBL/GenBank/DDBJ whole genome shotgun (WGS) entry which is preliminary data.</text>
</comment>
<proteinExistence type="predicted"/>
<protein>
    <recommendedName>
        <fullName evidence="2">F-box domain-containing protein</fullName>
    </recommendedName>
</protein>
<accession>A0A2A2JQ25</accession>
<feature type="compositionally biased region" description="Acidic residues" evidence="1">
    <location>
        <begin position="401"/>
        <end position="412"/>
    </location>
</feature>
<evidence type="ECO:0000256" key="1">
    <source>
        <dbReference type="SAM" id="MobiDB-lite"/>
    </source>
</evidence>
<feature type="region of interest" description="Disordered" evidence="1">
    <location>
        <begin position="399"/>
        <end position="424"/>
    </location>
</feature>
<gene>
    <name evidence="3" type="ORF">WR25_26306</name>
</gene>
<feature type="domain" description="F-box" evidence="2">
    <location>
        <begin position="1"/>
        <end position="47"/>
    </location>
</feature>
<organism evidence="3 4">
    <name type="scientific">Diploscapter pachys</name>
    <dbReference type="NCBI Taxonomy" id="2018661"/>
    <lineage>
        <taxon>Eukaryota</taxon>
        <taxon>Metazoa</taxon>
        <taxon>Ecdysozoa</taxon>
        <taxon>Nematoda</taxon>
        <taxon>Chromadorea</taxon>
        <taxon>Rhabditida</taxon>
        <taxon>Rhabditina</taxon>
        <taxon>Rhabditomorpha</taxon>
        <taxon>Rhabditoidea</taxon>
        <taxon>Rhabditidae</taxon>
        <taxon>Diploscapter</taxon>
    </lineage>
</organism>
<name>A0A2A2JQ25_9BILA</name>
<evidence type="ECO:0000313" key="3">
    <source>
        <dbReference type="EMBL" id="PAV63795.1"/>
    </source>
</evidence>
<evidence type="ECO:0000313" key="4">
    <source>
        <dbReference type="Proteomes" id="UP000218231"/>
    </source>
</evidence>
<dbReference type="PROSITE" id="PS50181">
    <property type="entry name" value="FBOX"/>
    <property type="match status" value="1"/>
</dbReference>
<sequence length="424" mass="49217">MILDELPLELMREVLLDLATVDIIQTVKCTRRLYHFAKSDKALGRRLQNRVLNARLGLGNYELCADCGKLVLRLYLDGKFRQANDAAQWKSSNFVFLFEGDCKCDYIDGLTPGIEPNLLNYPSFFYDNHLLRAFEDGTDFVINSGSLDEAIVNCGTLFNIFTKFCVIHKFELRLYNNDDQIWEQMNAFFNANPPDLRIQPCVSIDSGINLNIFSTSSIFSNGLAKIQIYDFIKQWGLVDAYHEVLRRTPQVFLSVVDLPYTYEDLFGFFKDTKKLSLHSETHIAEEQLGQLVQDFYEVKRDEERTLEIKFDGDFLIKDFLTLIPEEAYSLQLKRSRIVGPEPEIRTWAEMTDKFGGRWALIVIVMNYHCRFLHIRNMNYFTEDCLSNLGDEFEINQFFDPSDSDQSDSEQFDSDQSYSGQSDFD</sequence>
<keyword evidence="4" id="KW-1185">Reference proteome</keyword>
<dbReference type="AlphaFoldDB" id="A0A2A2JQ25"/>
<reference evidence="3 4" key="1">
    <citation type="journal article" date="2017" name="Curr. Biol.">
        <title>Genome architecture and evolution of a unichromosomal asexual nematode.</title>
        <authorList>
            <person name="Fradin H."/>
            <person name="Zegar C."/>
            <person name="Gutwein M."/>
            <person name="Lucas J."/>
            <person name="Kovtun M."/>
            <person name="Corcoran D."/>
            <person name="Baugh L.R."/>
            <person name="Kiontke K."/>
            <person name="Gunsalus K."/>
            <person name="Fitch D.H."/>
            <person name="Piano F."/>
        </authorList>
    </citation>
    <scope>NUCLEOTIDE SEQUENCE [LARGE SCALE GENOMIC DNA]</scope>
    <source>
        <strain evidence="3">PF1309</strain>
    </source>
</reference>
<evidence type="ECO:0000259" key="2">
    <source>
        <dbReference type="PROSITE" id="PS50181"/>
    </source>
</evidence>
<dbReference type="Proteomes" id="UP000218231">
    <property type="component" value="Unassembled WGS sequence"/>
</dbReference>
<dbReference type="InterPro" id="IPR001810">
    <property type="entry name" value="F-box_dom"/>
</dbReference>